<dbReference type="Pfam" id="PF06452">
    <property type="entry name" value="CBM9_1"/>
    <property type="match status" value="1"/>
</dbReference>
<dbReference type="SUPFAM" id="SSF49344">
    <property type="entry name" value="CBD9-like"/>
    <property type="match status" value="1"/>
</dbReference>
<gene>
    <name evidence="3" type="ORF">SAMN05421813_12147</name>
</gene>
<dbReference type="GO" id="GO:0016052">
    <property type="term" value="P:carbohydrate catabolic process"/>
    <property type="evidence" value="ECO:0007669"/>
    <property type="project" value="InterPro"/>
</dbReference>
<reference evidence="4" key="1">
    <citation type="submission" date="2016-10" db="EMBL/GenBank/DDBJ databases">
        <authorList>
            <person name="Varghese N."/>
            <person name="Submissions S."/>
        </authorList>
    </citation>
    <scope>NUCLEOTIDE SEQUENCE [LARGE SCALE GENOMIC DNA]</scope>
    <source>
        <strain evidence="4">DSM 24536</strain>
    </source>
</reference>
<dbReference type="GO" id="GO:0030246">
    <property type="term" value="F:carbohydrate binding"/>
    <property type="evidence" value="ECO:0007669"/>
    <property type="project" value="InterPro"/>
</dbReference>
<dbReference type="RefSeq" id="WP_090705720.1">
    <property type="nucleotide sequence ID" value="NZ_FNHH01000021.1"/>
</dbReference>
<sequence length="810" mass="92661">MKFWWILVGIFLVLGNICIAQDVKEFTAVRTDNSPKIDGILNDRVWSEVKATSRFIEFKPVPGRIETENRRTEVKIVYDNTAIYIGARMYDEPDSIFRELMPRDNLANSDFLGIVFDTYLDRINAFGFYVSSTGTQFDAKYSNSGNEDNNWDAVWDSQVKIDSLGWTAELKIPYSALRFGSAEIQEWGLNMTRRRHMSNQQSSWSNIDPKISGFINQGGVLNGIKGIKSPIRLSFSPYISSTVNNYPHNQPGMKNTSSTFNGGMDIKYGISQSFTLDMTLVPDFGQIRSDNQVLNLSPFEVRFNENRQFFTEGTELFNKGNLFYSRRIGSNPAFIANINSKLLPGETIRENPSESKLLNATKISGRSENGLGLGFFNAVTKRGYATVENSLGEERLIETHPLSNYNILVLDQSLKNNSSVTFLNTNVLRQGSAYDANVSSFLANLNDRNNKYYISGAGKFSHVGAEVPGGSNSSGFNYELGAGKKSGNFTWGYDFNLTDNKFDPTDLGYFNNNNFISNSFDIGYNVYTPGKIFNRFNTYLGIFQTHRFMPRAFQSSRASAGGYFEFKNFWTLNVDFYRQFMGKDFYEPRVAGKEFNTPASTYANFRLRSNPIRKYNAGVFFSARLREQFHGVGYVTGFYQNFRVKNRLSLGVDFSTQPQYDYSAWLGISKAKEIIFSRFDRNTIESMFDATYTFNSNMGVMIRGRHYWSNRNNKAFYFLRDDGELQSHDGDEFKGTHTNYNVFNIDLVYSWRFAPGSELSVAYKNVSQEMEAENRLGYFQNFDRTLGLPQNNNVSLKILYYLDYLQLRRR</sequence>
<evidence type="ECO:0000313" key="3">
    <source>
        <dbReference type="EMBL" id="SDM73307.1"/>
    </source>
</evidence>
<dbReference type="OrthoDB" id="9786766at2"/>
<proteinExistence type="predicted"/>
<feature type="domain" description="DUF5916" evidence="2">
    <location>
        <begin position="229"/>
        <end position="809"/>
    </location>
</feature>
<dbReference type="InterPro" id="IPR010502">
    <property type="entry name" value="Carb-bd_dom_fam9"/>
</dbReference>
<dbReference type="Proteomes" id="UP000199226">
    <property type="component" value="Unassembled WGS sequence"/>
</dbReference>
<dbReference type="Pfam" id="PF19313">
    <property type="entry name" value="DUF5916"/>
    <property type="match status" value="1"/>
</dbReference>
<accession>A0A1G9VMH4</accession>
<evidence type="ECO:0000259" key="1">
    <source>
        <dbReference type="Pfam" id="PF06452"/>
    </source>
</evidence>
<dbReference type="AlphaFoldDB" id="A0A1G9VMH4"/>
<feature type="domain" description="Carbohydrate-binding" evidence="1">
    <location>
        <begin position="37"/>
        <end position="192"/>
    </location>
</feature>
<name>A0A1G9VMH4_9SPHI</name>
<evidence type="ECO:0000313" key="4">
    <source>
        <dbReference type="Proteomes" id="UP000199226"/>
    </source>
</evidence>
<evidence type="ECO:0000259" key="2">
    <source>
        <dbReference type="Pfam" id="PF19313"/>
    </source>
</evidence>
<dbReference type="InterPro" id="IPR045670">
    <property type="entry name" value="DUF5916"/>
</dbReference>
<keyword evidence="4" id="KW-1185">Reference proteome</keyword>
<dbReference type="CDD" id="cd09618">
    <property type="entry name" value="CBM9_like_2"/>
    <property type="match status" value="1"/>
</dbReference>
<dbReference type="STRING" id="990371.SAMN05421813_12147"/>
<organism evidence="3 4">
    <name type="scientific">Daejeonella rubra</name>
    <dbReference type="NCBI Taxonomy" id="990371"/>
    <lineage>
        <taxon>Bacteria</taxon>
        <taxon>Pseudomonadati</taxon>
        <taxon>Bacteroidota</taxon>
        <taxon>Sphingobacteriia</taxon>
        <taxon>Sphingobacteriales</taxon>
        <taxon>Sphingobacteriaceae</taxon>
        <taxon>Daejeonella</taxon>
    </lineage>
</organism>
<dbReference type="Gene3D" id="2.60.40.1190">
    <property type="match status" value="1"/>
</dbReference>
<dbReference type="EMBL" id="FNHH01000021">
    <property type="protein sequence ID" value="SDM73307.1"/>
    <property type="molecule type" value="Genomic_DNA"/>
</dbReference>
<protein>
    <submittedName>
        <fullName evidence="3">Carbohydrate family 9 binding domain-like</fullName>
    </submittedName>
</protein>
<dbReference type="GO" id="GO:0004553">
    <property type="term" value="F:hydrolase activity, hydrolyzing O-glycosyl compounds"/>
    <property type="evidence" value="ECO:0007669"/>
    <property type="project" value="InterPro"/>
</dbReference>